<organism evidence="3 4">
    <name type="scientific">Oikopleura dioica</name>
    <name type="common">Tunicate</name>
    <dbReference type="NCBI Taxonomy" id="34765"/>
    <lineage>
        <taxon>Eukaryota</taxon>
        <taxon>Metazoa</taxon>
        <taxon>Chordata</taxon>
        <taxon>Tunicata</taxon>
        <taxon>Appendicularia</taxon>
        <taxon>Copelata</taxon>
        <taxon>Oikopleuridae</taxon>
        <taxon>Oikopleura</taxon>
    </lineage>
</organism>
<feature type="region of interest" description="Disordered" evidence="1">
    <location>
        <begin position="1"/>
        <end position="23"/>
    </location>
</feature>
<sequence>MAIKRGDADDEKPKKVITGFDPPDYEQAIKDQFDNPEYPLVYQGRDKFDDVFPSEKLVAEKIPEHECFPRLASNEDQPIEEKAEKVEVLIPAWCTLHDKDMWWNDVYDPLWIKYKARRRKIFAFRIILLLMSFLLLASSLGIFIVKSGHFFECLECDDCKTNCSCNGENCNNVRVIPTENAVEEVKVIFDVNQDLKYLHADESNNEMNKYFEIPKEFQPNPTHIKAVSVEGVRKNEEKTHTQIYITIEFNGSSSLIDAFIKKAADDMKMNAQKAGTGFYLTCGCYKDCAADCENEETDFDVIFLVVPAVVLVILIGIILYLKKGQGSFCVNNTYSCCNIQRGGYQNSGLPAVTYNCENFYGHYDNRKNINVMEPRRSKRRPETEYRVTMKRLVLGINVETFDGKVPDRIGTWKSTQEFQKLAEEKLGFSSVSFRRNATEAEVRADFQCLKEQLCEETD</sequence>
<evidence type="ECO:0000313" key="3">
    <source>
        <dbReference type="EMBL" id="CAG5095208.1"/>
    </source>
</evidence>
<protein>
    <submittedName>
        <fullName evidence="3">Oidioi.mRNA.OKI2018_I69.XSR.g14080.t1.cds</fullName>
    </submittedName>
</protein>
<dbReference type="Proteomes" id="UP001158576">
    <property type="component" value="Chromosome XSR"/>
</dbReference>
<keyword evidence="2" id="KW-0812">Transmembrane</keyword>
<reference evidence="3 4" key="1">
    <citation type="submission" date="2021-04" db="EMBL/GenBank/DDBJ databases">
        <authorList>
            <person name="Bliznina A."/>
        </authorList>
    </citation>
    <scope>NUCLEOTIDE SEQUENCE [LARGE SCALE GENOMIC DNA]</scope>
</reference>
<proteinExistence type="predicted"/>
<dbReference type="EMBL" id="OU015569">
    <property type="protein sequence ID" value="CAG5095208.1"/>
    <property type="molecule type" value="Genomic_DNA"/>
</dbReference>
<gene>
    <name evidence="3" type="ORF">OKIOD_LOCUS5638</name>
</gene>
<keyword evidence="4" id="KW-1185">Reference proteome</keyword>
<feature type="transmembrane region" description="Helical" evidence="2">
    <location>
        <begin position="301"/>
        <end position="321"/>
    </location>
</feature>
<accession>A0ABN7S8R1</accession>
<name>A0ABN7S8R1_OIKDI</name>
<keyword evidence="2" id="KW-0472">Membrane</keyword>
<evidence type="ECO:0000256" key="1">
    <source>
        <dbReference type="SAM" id="MobiDB-lite"/>
    </source>
</evidence>
<feature type="transmembrane region" description="Helical" evidence="2">
    <location>
        <begin position="122"/>
        <end position="145"/>
    </location>
</feature>
<keyword evidence="2" id="KW-1133">Transmembrane helix</keyword>
<feature type="compositionally biased region" description="Basic and acidic residues" evidence="1">
    <location>
        <begin position="1"/>
        <end position="14"/>
    </location>
</feature>
<evidence type="ECO:0000256" key="2">
    <source>
        <dbReference type="SAM" id="Phobius"/>
    </source>
</evidence>
<evidence type="ECO:0000313" key="4">
    <source>
        <dbReference type="Proteomes" id="UP001158576"/>
    </source>
</evidence>